<evidence type="ECO:0000313" key="6">
    <source>
        <dbReference type="EMBL" id="CAG7823346.1"/>
    </source>
</evidence>
<comment type="similarity">
    <text evidence="2">Belongs to the carotenoid oxygenase family.</text>
</comment>
<organism evidence="6 7">
    <name type="scientific">Allacma fusca</name>
    <dbReference type="NCBI Taxonomy" id="39272"/>
    <lineage>
        <taxon>Eukaryota</taxon>
        <taxon>Metazoa</taxon>
        <taxon>Ecdysozoa</taxon>
        <taxon>Arthropoda</taxon>
        <taxon>Hexapoda</taxon>
        <taxon>Collembola</taxon>
        <taxon>Symphypleona</taxon>
        <taxon>Sminthuridae</taxon>
        <taxon>Allacma</taxon>
    </lineage>
</organism>
<dbReference type="PANTHER" id="PTHR10543:SF24">
    <property type="entry name" value="CAROTENOID ISOMEROOXYGENASE"/>
    <property type="match status" value="1"/>
</dbReference>
<dbReference type="Proteomes" id="UP000708208">
    <property type="component" value="Unassembled WGS sequence"/>
</dbReference>
<comment type="cofactor">
    <cofactor evidence="1">
        <name>Fe(2+)</name>
        <dbReference type="ChEBI" id="CHEBI:29033"/>
    </cofactor>
</comment>
<dbReference type="InterPro" id="IPR004294">
    <property type="entry name" value="Carotenoid_Oase"/>
</dbReference>
<dbReference type="GO" id="GO:0042574">
    <property type="term" value="P:retinal metabolic process"/>
    <property type="evidence" value="ECO:0007669"/>
    <property type="project" value="TreeGrafter"/>
</dbReference>
<keyword evidence="7" id="KW-1185">Reference proteome</keyword>
<dbReference type="Pfam" id="PF03055">
    <property type="entry name" value="RPE65"/>
    <property type="match status" value="1"/>
</dbReference>
<dbReference type="GO" id="GO:0046872">
    <property type="term" value="F:metal ion binding"/>
    <property type="evidence" value="ECO:0007669"/>
    <property type="project" value="UniProtKB-KW"/>
</dbReference>
<reference evidence="6" key="1">
    <citation type="submission" date="2021-06" db="EMBL/GenBank/DDBJ databases">
        <authorList>
            <person name="Hodson N. C."/>
            <person name="Mongue J. A."/>
            <person name="Jaron S. K."/>
        </authorList>
    </citation>
    <scope>NUCLEOTIDE SEQUENCE</scope>
</reference>
<dbReference type="EMBL" id="CAJVCH010529160">
    <property type="protein sequence ID" value="CAG7823346.1"/>
    <property type="molecule type" value="Genomic_DNA"/>
</dbReference>
<dbReference type="PANTHER" id="PTHR10543">
    <property type="entry name" value="BETA-CAROTENE DIOXYGENASE"/>
    <property type="match status" value="1"/>
</dbReference>
<sequence length="129" mass="14754">MRLSTLIQYPCAEILVSTHKNRILQEFLRQEENPTEMPKIAALFANAKEYSPTQGRIKGKLPEWLEGSFIRNGPGIFDIDDGNHTVNHFFDGFAMVCKFEIKNGKLLLKYNNTFILTLAGDIPATYFRN</sequence>
<accession>A0A8J2PQ71</accession>
<keyword evidence="5" id="KW-0408">Iron</keyword>
<keyword evidence="4" id="KW-0560">Oxidoreductase</keyword>
<evidence type="ECO:0000313" key="7">
    <source>
        <dbReference type="Proteomes" id="UP000708208"/>
    </source>
</evidence>
<dbReference type="AlphaFoldDB" id="A0A8J2PQ71"/>
<dbReference type="GO" id="GO:0003834">
    <property type="term" value="F:beta-carotene 15,15'-dioxygenase activity"/>
    <property type="evidence" value="ECO:0007669"/>
    <property type="project" value="TreeGrafter"/>
</dbReference>
<keyword evidence="3" id="KW-0479">Metal-binding</keyword>
<gene>
    <name evidence="6" type="ORF">AFUS01_LOCUS33568</name>
</gene>
<evidence type="ECO:0000256" key="5">
    <source>
        <dbReference type="ARBA" id="ARBA00023004"/>
    </source>
</evidence>
<evidence type="ECO:0000256" key="4">
    <source>
        <dbReference type="ARBA" id="ARBA00023002"/>
    </source>
</evidence>
<dbReference type="GO" id="GO:0010436">
    <property type="term" value="F:carotenoid dioxygenase activity"/>
    <property type="evidence" value="ECO:0007669"/>
    <property type="project" value="TreeGrafter"/>
</dbReference>
<evidence type="ECO:0000256" key="1">
    <source>
        <dbReference type="ARBA" id="ARBA00001954"/>
    </source>
</evidence>
<dbReference type="OrthoDB" id="1069523at2759"/>
<evidence type="ECO:0000256" key="3">
    <source>
        <dbReference type="ARBA" id="ARBA00022723"/>
    </source>
</evidence>
<name>A0A8J2PQ71_9HEXA</name>
<comment type="caution">
    <text evidence="6">The sequence shown here is derived from an EMBL/GenBank/DDBJ whole genome shotgun (WGS) entry which is preliminary data.</text>
</comment>
<protein>
    <submittedName>
        <fullName evidence="6">Uncharacterized protein</fullName>
    </submittedName>
</protein>
<proteinExistence type="inferred from homology"/>
<dbReference type="GO" id="GO:0016121">
    <property type="term" value="P:carotene catabolic process"/>
    <property type="evidence" value="ECO:0007669"/>
    <property type="project" value="TreeGrafter"/>
</dbReference>
<evidence type="ECO:0000256" key="2">
    <source>
        <dbReference type="ARBA" id="ARBA00006787"/>
    </source>
</evidence>